<dbReference type="InterPro" id="IPR002182">
    <property type="entry name" value="NB-ARC"/>
</dbReference>
<feature type="region of interest" description="Disordered" evidence="2">
    <location>
        <begin position="306"/>
        <end position="332"/>
    </location>
</feature>
<protein>
    <recommendedName>
        <fullName evidence="3">NB-ARC domain-containing protein</fullName>
    </recommendedName>
</protein>
<dbReference type="AlphaFoldDB" id="A0A6A6M5J6"/>
<accession>A0A6A6M5J6</accession>
<dbReference type="SUPFAM" id="SSF52540">
    <property type="entry name" value="P-loop containing nucleoside triphosphate hydrolases"/>
    <property type="match status" value="1"/>
</dbReference>
<keyword evidence="5" id="KW-1185">Reference proteome</keyword>
<dbReference type="PANTHER" id="PTHR36766:SF61">
    <property type="entry name" value="NB-ARC DOMAIN DISEASE RESISTANCE PROTEIN"/>
    <property type="match status" value="1"/>
</dbReference>
<comment type="caution">
    <text evidence="4">The sequence shown here is derived from an EMBL/GenBank/DDBJ whole genome shotgun (WGS) entry which is preliminary data.</text>
</comment>
<evidence type="ECO:0000256" key="1">
    <source>
        <dbReference type="ARBA" id="ARBA00022821"/>
    </source>
</evidence>
<dbReference type="Gene3D" id="3.40.50.300">
    <property type="entry name" value="P-loop containing nucleotide triphosphate hydrolases"/>
    <property type="match status" value="1"/>
</dbReference>
<proteinExistence type="predicted"/>
<organism evidence="4 5">
    <name type="scientific">Hevea brasiliensis</name>
    <name type="common">Para rubber tree</name>
    <name type="synonym">Siphonia brasiliensis</name>
    <dbReference type="NCBI Taxonomy" id="3981"/>
    <lineage>
        <taxon>Eukaryota</taxon>
        <taxon>Viridiplantae</taxon>
        <taxon>Streptophyta</taxon>
        <taxon>Embryophyta</taxon>
        <taxon>Tracheophyta</taxon>
        <taxon>Spermatophyta</taxon>
        <taxon>Magnoliopsida</taxon>
        <taxon>eudicotyledons</taxon>
        <taxon>Gunneridae</taxon>
        <taxon>Pentapetalae</taxon>
        <taxon>rosids</taxon>
        <taxon>fabids</taxon>
        <taxon>Malpighiales</taxon>
        <taxon>Euphorbiaceae</taxon>
        <taxon>Crotonoideae</taxon>
        <taxon>Micrandreae</taxon>
        <taxon>Hevea</taxon>
    </lineage>
</organism>
<dbReference type="EMBL" id="JAAGAX010000008">
    <property type="protein sequence ID" value="KAF2307895.1"/>
    <property type="molecule type" value="Genomic_DNA"/>
</dbReference>
<evidence type="ECO:0000259" key="3">
    <source>
        <dbReference type="Pfam" id="PF00931"/>
    </source>
</evidence>
<dbReference type="PANTHER" id="PTHR36766">
    <property type="entry name" value="PLANT BROAD-SPECTRUM MILDEW RESISTANCE PROTEIN RPW8"/>
    <property type="match status" value="1"/>
</dbReference>
<reference evidence="4 5" key="1">
    <citation type="journal article" date="2020" name="Mol. Plant">
        <title>The Chromosome-Based Rubber Tree Genome Provides New Insights into Spurge Genome Evolution and Rubber Biosynthesis.</title>
        <authorList>
            <person name="Liu J."/>
            <person name="Shi C."/>
            <person name="Shi C.C."/>
            <person name="Li W."/>
            <person name="Zhang Q.J."/>
            <person name="Zhang Y."/>
            <person name="Li K."/>
            <person name="Lu H.F."/>
            <person name="Shi C."/>
            <person name="Zhu S.T."/>
            <person name="Xiao Z.Y."/>
            <person name="Nan H."/>
            <person name="Yue Y."/>
            <person name="Zhu X.G."/>
            <person name="Wu Y."/>
            <person name="Hong X.N."/>
            <person name="Fan G.Y."/>
            <person name="Tong Y."/>
            <person name="Zhang D."/>
            <person name="Mao C.L."/>
            <person name="Liu Y.L."/>
            <person name="Hao S.J."/>
            <person name="Liu W.Q."/>
            <person name="Lv M.Q."/>
            <person name="Zhang H.B."/>
            <person name="Liu Y."/>
            <person name="Hu-Tang G.R."/>
            <person name="Wang J.P."/>
            <person name="Wang J.H."/>
            <person name="Sun Y.H."/>
            <person name="Ni S.B."/>
            <person name="Chen W.B."/>
            <person name="Zhang X.C."/>
            <person name="Jiao Y.N."/>
            <person name="Eichler E.E."/>
            <person name="Li G.H."/>
            <person name="Liu X."/>
            <person name="Gao L.Z."/>
        </authorList>
    </citation>
    <scope>NUCLEOTIDE SEQUENCE [LARGE SCALE GENOMIC DNA]</scope>
    <source>
        <strain evidence="5">cv. GT1</strain>
        <tissue evidence="4">Leaf</tissue>
    </source>
</reference>
<sequence>MGHKLKQIRERVNEIAALKSKFGLTERIFDRHVINREREMTHSFIDASNVIGREQARDNVIGTLLQSVDGENVSIIAIVGIGGVGKTTLAKLIYNDQRIATYFELKLWVCVSNVFEFDKKLSWISRRFGFARVRTMASLQTLLADLNKIWFSSYKLRAFESHYNRRYLQKTSYQFGHRKTTLDCSSLETGRKFNHGIESFEDPLASLPNTRWLGINATVSLLNFEAFKNRENHMDSIAMTREQKPLTEQLADSNPLAMVPWQAHGPALHSTGPSKCLKVFGLLKQRPKCKLLGDLVDSSPEFLRGGKRQKKLKKQSSSSSSRMRKEIVQPSDSDINRINSRLRNFSAWDVSAIPFDAKEEARQMVILGKQLVLSFFRTE</sequence>
<dbReference type="Proteomes" id="UP000467840">
    <property type="component" value="Chromosome 9"/>
</dbReference>
<gene>
    <name evidence="4" type="ORF">GH714_033234</name>
</gene>
<dbReference type="GO" id="GO:0006952">
    <property type="term" value="P:defense response"/>
    <property type="evidence" value="ECO:0007669"/>
    <property type="project" value="UniProtKB-KW"/>
</dbReference>
<evidence type="ECO:0000256" key="2">
    <source>
        <dbReference type="SAM" id="MobiDB-lite"/>
    </source>
</evidence>
<evidence type="ECO:0000313" key="5">
    <source>
        <dbReference type="Proteomes" id="UP000467840"/>
    </source>
</evidence>
<dbReference type="Pfam" id="PF00931">
    <property type="entry name" value="NB-ARC"/>
    <property type="match status" value="1"/>
</dbReference>
<feature type="domain" description="NB-ARC" evidence="3">
    <location>
        <begin position="54"/>
        <end position="128"/>
    </location>
</feature>
<name>A0A6A6M5J6_HEVBR</name>
<dbReference type="GO" id="GO:0043531">
    <property type="term" value="F:ADP binding"/>
    <property type="evidence" value="ECO:0007669"/>
    <property type="project" value="InterPro"/>
</dbReference>
<keyword evidence="1" id="KW-0611">Plant defense</keyword>
<dbReference type="InterPro" id="IPR027417">
    <property type="entry name" value="P-loop_NTPase"/>
</dbReference>
<evidence type="ECO:0000313" key="4">
    <source>
        <dbReference type="EMBL" id="KAF2307895.1"/>
    </source>
</evidence>